<dbReference type="EMBL" id="AM113472">
    <property type="protein sequence ID" value="CAJ34379.1"/>
    <property type="molecule type" value="Genomic_DNA"/>
</dbReference>
<accession>Q333U3</accession>
<proteinExistence type="predicted"/>
<dbReference type="InterPro" id="IPR024078">
    <property type="entry name" value="LmbE-like_dom_sf"/>
</dbReference>
<dbReference type="Gene3D" id="3.40.50.10320">
    <property type="entry name" value="LmbE-like"/>
    <property type="match status" value="1"/>
</dbReference>
<reference evidence="2" key="1">
    <citation type="journal article" date="2006" name="ChemBioChem">
        <title>Deciphering the biosynthesis pathway of the antitumor thiocoraline from a marine actinomycete and its expression in Streptomyces hosts.</title>
        <authorList>
            <person name="Lombo F."/>
            <person name="Velasco A."/>
            <person name="Castro A."/>
            <person name="de la Calle F."/>
            <person name="Brana A.F."/>
            <person name="Sanchez-Puelles J.M."/>
            <person name="Mendez C."/>
            <person name="Salas J.A."/>
        </authorList>
    </citation>
    <scope>NUCLEOTIDE SEQUENCE</scope>
</reference>
<gene>
    <name evidence="2" type="primary">tioW</name>
</gene>
<evidence type="ECO:0000313" key="2">
    <source>
        <dbReference type="EMBL" id="CAJ34379.1"/>
    </source>
</evidence>
<dbReference type="GO" id="GO:0016137">
    <property type="term" value="P:glycoside metabolic process"/>
    <property type="evidence" value="ECO:0007669"/>
    <property type="project" value="UniProtKB-ARBA"/>
</dbReference>
<dbReference type="PANTHER" id="PTHR12993:SF26">
    <property type="entry name" value="1D-MYO-INOSITOL 2-ACETAMIDO-2-DEOXY-ALPHA-D-GLUCOPYRANOSIDE DEACETYLASE"/>
    <property type="match status" value="1"/>
</dbReference>
<dbReference type="InterPro" id="IPR003737">
    <property type="entry name" value="GlcNAc_PI_deacetylase-related"/>
</dbReference>
<keyword evidence="1" id="KW-0862">Zinc</keyword>
<evidence type="ECO:0000256" key="1">
    <source>
        <dbReference type="ARBA" id="ARBA00022833"/>
    </source>
</evidence>
<dbReference type="SUPFAM" id="SSF102588">
    <property type="entry name" value="LmbE-like"/>
    <property type="match status" value="1"/>
</dbReference>
<dbReference type="PANTHER" id="PTHR12993">
    <property type="entry name" value="N-ACETYLGLUCOSAMINYL-PHOSPHATIDYLINOSITOL DE-N-ACETYLASE-RELATED"/>
    <property type="match status" value="1"/>
</dbReference>
<name>Q333U3_9ACTN</name>
<dbReference type="Pfam" id="PF02585">
    <property type="entry name" value="PIG-L"/>
    <property type="match status" value="1"/>
</dbReference>
<sequence>MADALSSRPCSTAAIKRDHIMLSSHTVIVLHAHPDDEAIFTGLTMRRLADAGARVILVMATDGAAGVPHVPLSRGESLRSRRLAELERACDLLGVARLEVLGYADSGAHGGPYRAGTLGAASATRVARQVARIASREGATTLVHYDPGGIYRHVDHVQVHRVGALVTRSLQLAGYQATVDASALRAGPRHVLQRAAGDLTDMGVPASRISLAVDAEGADLLAKMAAMATHASQVGAADLDPSCFAAAYGREWFVREGRLGALDALLAASAGPAVATHRNLQLDGTAI</sequence>
<dbReference type="AlphaFoldDB" id="Q333U3"/>
<organism evidence="2">
    <name type="scientific">Micromonospora sp. ML1</name>
    <dbReference type="NCBI Taxonomy" id="349725"/>
    <lineage>
        <taxon>Bacteria</taxon>
        <taxon>Bacillati</taxon>
        <taxon>Actinomycetota</taxon>
        <taxon>Actinomycetes</taxon>
        <taxon>Micromonosporales</taxon>
        <taxon>Micromonosporaceae</taxon>
        <taxon>Micromonospora</taxon>
    </lineage>
</organism>
<dbReference type="GO" id="GO:0016811">
    <property type="term" value="F:hydrolase activity, acting on carbon-nitrogen (but not peptide) bonds, in linear amides"/>
    <property type="evidence" value="ECO:0007669"/>
    <property type="project" value="TreeGrafter"/>
</dbReference>
<protein>
    <submittedName>
        <fullName evidence="2">Putative regulator</fullName>
    </submittedName>
</protein>